<feature type="compositionally biased region" description="Basic residues" evidence="1">
    <location>
        <begin position="119"/>
        <end position="128"/>
    </location>
</feature>
<accession>A0A9P0XK46</accession>
<reference evidence="2" key="1">
    <citation type="submission" date="2022-05" db="EMBL/GenBank/DDBJ databases">
        <authorList>
            <person name="Okamura Y."/>
        </authorList>
    </citation>
    <scope>NUCLEOTIDE SEQUENCE</scope>
</reference>
<dbReference type="AlphaFoldDB" id="A0A9P0XK46"/>
<dbReference type="Proteomes" id="UP001152562">
    <property type="component" value="Unassembled WGS sequence"/>
</dbReference>
<evidence type="ECO:0000313" key="3">
    <source>
        <dbReference type="Proteomes" id="UP001152562"/>
    </source>
</evidence>
<keyword evidence="3" id="KW-1185">Reference proteome</keyword>
<proteinExistence type="predicted"/>
<protein>
    <submittedName>
        <fullName evidence="2">Uncharacterized protein</fullName>
    </submittedName>
</protein>
<evidence type="ECO:0000313" key="2">
    <source>
        <dbReference type="EMBL" id="CAH4037967.1"/>
    </source>
</evidence>
<feature type="compositionally biased region" description="Pro residues" evidence="1">
    <location>
        <begin position="384"/>
        <end position="393"/>
    </location>
</feature>
<feature type="region of interest" description="Disordered" evidence="1">
    <location>
        <begin position="113"/>
        <end position="132"/>
    </location>
</feature>
<feature type="compositionally biased region" description="Basic and acidic residues" evidence="1">
    <location>
        <begin position="394"/>
        <end position="403"/>
    </location>
</feature>
<dbReference type="EMBL" id="CALOZG010000085">
    <property type="protein sequence ID" value="CAH4037967.1"/>
    <property type="molecule type" value="Genomic_DNA"/>
</dbReference>
<gene>
    <name evidence="2" type="ORF">PIBRA_LOCUS13575</name>
</gene>
<sequence length="677" mass="77513">MKTLNSFKSPYTKESSLDNIVDQLCTRLQDIKDQESTTLLGMPTCSLEQTEAVRRYYAAFPALKKAQESPLQYYLPPPAWCRKNDTKVKMQSELAIAQDWNCKNKKFSLGKERRNSYHGQKKNSRKRYNSYSRSFESKENMPEWMTHEGVWDIETQDPVKEFIRAIAFDEGYATCENTVTDEIKEISQAKFRSNDNMVPDWDDSLDLDAHWVIAEDPTPRARSPMDEELYAKFEAKFDRSIEALWSKDQNTPDDEYQDLPIDFQDLLSSPSDRLFAEPSADKRSLLTESIWSTNFPVARPQRTESPSKIAEGLHDRLRPLNIREPECPRELESFSLYEGEELYDALSTVAETMRSFAAINHSRDNSGFVEVPPRPRRDRLAPVHRPPPAPRPRPPPDIDREDPLTFSRTHFRPIRRELKTEAPRYADGDTFDICGDYDAVEFERSPSGGVYLEGSRERYLEYRMPNAIDYGRLNLTEAQRCPDLEDTRFKLRFPVRQTDAAVQTERGDAWACDECGGSAKKMRPSGIESIWSEARVCECAVEPGPSGASVPPDELSRDWEELLSDISAAHRMYAGDADNEPGVAEDNAVGSDRKRRHSAALRCGGGASCNHPHARFLHCCEPALDRPLTRFPTVSCGLYPEKRNALRWVQAMVLREELRICRRCRHLYNHAAVSLAM</sequence>
<feature type="region of interest" description="Disordered" evidence="1">
    <location>
        <begin position="364"/>
        <end position="406"/>
    </location>
</feature>
<comment type="caution">
    <text evidence="2">The sequence shown here is derived from an EMBL/GenBank/DDBJ whole genome shotgun (WGS) entry which is preliminary data.</text>
</comment>
<evidence type="ECO:0000256" key="1">
    <source>
        <dbReference type="SAM" id="MobiDB-lite"/>
    </source>
</evidence>
<organism evidence="2 3">
    <name type="scientific">Pieris brassicae</name>
    <name type="common">White butterfly</name>
    <name type="synonym">Large white butterfly</name>
    <dbReference type="NCBI Taxonomy" id="7116"/>
    <lineage>
        <taxon>Eukaryota</taxon>
        <taxon>Metazoa</taxon>
        <taxon>Ecdysozoa</taxon>
        <taxon>Arthropoda</taxon>
        <taxon>Hexapoda</taxon>
        <taxon>Insecta</taxon>
        <taxon>Pterygota</taxon>
        <taxon>Neoptera</taxon>
        <taxon>Endopterygota</taxon>
        <taxon>Lepidoptera</taxon>
        <taxon>Glossata</taxon>
        <taxon>Ditrysia</taxon>
        <taxon>Papilionoidea</taxon>
        <taxon>Pieridae</taxon>
        <taxon>Pierinae</taxon>
        <taxon>Pieris</taxon>
    </lineage>
</organism>
<name>A0A9P0XK46_PIEBR</name>